<evidence type="ECO:0008006" key="3">
    <source>
        <dbReference type="Google" id="ProtNLM"/>
    </source>
</evidence>
<sequence>MKNNRSKIFLFVLVAAAAVTAAAAYVWFWRSASAANDETSYIRGDIESQLKKNEITGALEKLVNDTETARRQIDSYFVGADQTVDFVEYLESLARAAGVNFTIVSLGVDQAKDDFKDQIILRGEVTGNWSPTMNFLSFLENAPYRLDLADVAITKPEKVDWETKILIKAFQLKK</sequence>
<protein>
    <recommendedName>
        <fullName evidence="3">Pilus assembly protein PilN</fullName>
    </recommendedName>
</protein>
<dbReference type="Proteomes" id="UP000176355">
    <property type="component" value="Unassembled WGS sequence"/>
</dbReference>
<reference evidence="1 2" key="1">
    <citation type="journal article" date="2016" name="Nat. Commun.">
        <title>Thousands of microbial genomes shed light on interconnected biogeochemical processes in an aquifer system.</title>
        <authorList>
            <person name="Anantharaman K."/>
            <person name="Brown C.T."/>
            <person name="Hug L.A."/>
            <person name="Sharon I."/>
            <person name="Castelle C.J."/>
            <person name="Probst A.J."/>
            <person name="Thomas B.C."/>
            <person name="Singh A."/>
            <person name="Wilkins M.J."/>
            <person name="Karaoz U."/>
            <person name="Brodie E.L."/>
            <person name="Williams K.H."/>
            <person name="Hubbard S.S."/>
            <person name="Banfield J.F."/>
        </authorList>
    </citation>
    <scope>NUCLEOTIDE SEQUENCE [LARGE SCALE GENOMIC DNA]</scope>
</reference>
<dbReference type="AlphaFoldDB" id="A0A1G2P6S6"/>
<comment type="caution">
    <text evidence="1">The sequence shown here is derived from an EMBL/GenBank/DDBJ whole genome shotgun (WGS) entry which is preliminary data.</text>
</comment>
<accession>A0A1G2P6S6</accession>
<dbReference type="STRING" id="1802333.A3G03_00625"/>
<evidence type="ECO:0000313" key="1">
    <source>
        <dbReference type="EMBL" id="OHA44045.1"/>
    </source>
</evidence>
<dbReference type="EMBL" id="MHSL01000011">
    <property type="protein sequence ID" value="OHA44045.1"/>
    <property type="molecule type" value="Genomic_DNA"/>
</dbReference>
<dbReference type="InterPro" id="IPR014717">
    <property type="entry name" value="Transl_elong_EF1B/ribsomal_bS6"/>
</dbReference>
<gene>
    <name evidence="1" type="ORF">A3G03_00625</name>
</gene>
<proteinExistence type="predicted"/>
<name>A0A1G2P6S6_9BACT</name>
<organism evidence="1 2">
    <name type="scientific">Candidatus Taylorbacteria bacterium RIFCSPLOWO2_12_FULL_44_15c</name>
    <dbReference type="NCBI Taxonomy" id="1802333"/>
    <lineage>
        <taxon>Bacteria</taxon>
        <taxon>Candidatus Tayloriibacteriota</taxon>
    </lineage>
</organism>
<evidence type="ECO:0000313" key="2">
    <source>
        <dbReference type="Proteomes" id="UP000176355"/>
    </source>
</evidence>
<dbReference type="Gene3D" id="3.30.70.60">
    <property type="match status" value="1"/>
</dbReference>